<reference evidence="3" key="1">
    <citation type="submission" date="2025-08" db="UniProtKB">
        <authorList>
            <consortium name="Ensembl"/>
        </authorList>
    </citation>
    <scope>IDENTIFICATION</scope>
</reference>
<dbReference type="Pfam" id="PF15793">
    <property type="entry name" value="SHLD2_C"/>
    <property type="match status" value="1"/>
</dbReference>
<evidence type="ECO:0000259" key="1">
    <source>
        <dbReference type="Pfam" id="PF15793"/>
    </source>
</evidence>
<evidence type="ECO:0000313" key="3">
    <source>
        <dbReference type="Ensembl" id="ENSCCRP00020118360.1"/>
    </source>
</evidence>
<dbReference type="Proteomes" id="UP000694701">
    <property type="component" value="Unplaced"/>
</dbReference>
<protein>
    <recommendedName>
        <fullName evidence="5">Shieldin complex subunit 2 C-terminal domain-containing protein</fullName>
    </recommendedName>
</protein>
<accession>A0A8C2L4Y1</accession>
<evidence type="ECO:0000259" key="2">
    <source>
        <dbReference type="Pfam" id="PF22779"/>
    </source>
</evidence>
<dbReference type="GO" id="GO:0035861">
    <property type="term" value="C:site of double-strand break"/>
    <property type="evidence" value="ECO:0007669"/>
    <property type="project" value="TreeGrafter"/>
</dbReference>
<proteinExistence type="predicted"/>
<dbReference type="GO" id="GO:0005634">
    <property type="term" value="C:nucleus"/>
    <property type="evidence" value="ECO:0007669"/>
    <property type="project" value="TreeGrafter"/>
</dbReference>
<dbReference type="InterPro" id="IPR053944">
    <property type="entry name" value="SHLD2_OB2"/>
</dbReference>
<organism evidence="3 4">
    <name type="scientific">Cyprinus carpio</name>
    <name type="common">Common carp</name>
    <dbReference type="NCBI Taxonomy" id="7962"/>
    <lineage>
        <taxon>Eukaryota</taxon>
        <taxon>Metazoa</taxon>
        <taxon>Chordata</taxon>
        <taxon>Craniata</taxon>
        <taxon>Vertebrata</taxon>
        <taxon>Euteleostomi</taxon>
        <taxon>Actinopterygii</taxon>
        <taxon>Neopterygii</taxon>
        <taxon>Teleostei</taxon>
        <taxon>Ostariophysi</taxon>
        <taxon>Cypriniformes</taxon>
        <taxon>Cyprinidae</taxon>
        <taxon>Cyprininae</taxon>
        <taxon>Cyprinus</taxon>
    </lineage>
</organism>
<dbReference type="PANTHER" id="PTHR14495">
    <property type="entry name" value="SHIELDIN COMPLEX SUBUNIT 2"/>
    <property type="match status" value="1"/>
</dbReference>
<dbReference type="InterPro" id="IPR029715">
    <property type="entry name" value="FAM35A"/>
</dbReference>
<evidence type="ECO:0000313" key="4">
    <source>
        <dbReference type="Proteomes" id="UP000694701"/>
    </source>
</evidence>
<name>A0A8C2L4Y1_CYPCA</name>
<dbReference type="AlphaFoldDB" id="A0A8C2L4Y1"/>
<dbReference type="Pfam" id="PF22779">
    <property type="entry name" value="OB_SHLD2_2nd"/>
    <property type="match status" value="1"/>
</dbReference>
<evidence type="ECO:0008006" key="5">
    <source>
        <dbReference type="Google" id="ProtNLM"/>
    </source>
</evidence>
<feature type="domain" description="Shieldin complex subunit 2 second OB fold" evidence="2">
    <location>
        <begin position="11"/>
        <end position="74"/>
    </location>
</feature>
<dbReference type="Ensembl" id="ENSCCRT00020129004.1">
    <property type="protein sequence ID" value="ENSCCRP00020118360.1"/>
    <property type="gene ID" value="ENSCCRG00020053205.1"/>
</dbReference>
<sequence>MLFCLSLAWRDEAEGTSRVGGVLKAILNVEQGDGHQGAVILWGAALSWLQRLERKKDAVWEFRFLLVRQDVTSGLLELHSTPWSSCQPLFPDDNRCKEFYNTGRSQRTASSFQIDLSTLLSQKYSELETDENSIYRPCYPCLPHTGVRRYYRPVVLTVRAGDDQICVQVPPALVQRILLNTPPDKLHKTIAPASEVRFIQVVADRISSILTPMKNTFLLTVRSHFQCDDNSIPVIQNFLLLDFISLES</sequence>
<feature type="domain" description="Shieldin complex subunit 2 C-terminal" evidence="1">
    <location>
        <begin position="125"/>
        <end position="243"/>
    </location>
</feature>
<dbReference type="GO" id="GO:0010569">
    <property type="term" value="P:regulation of double-strand break repair via homologous recombination"/>
    <property type="evidence" value="ECO:0007669"/>
    <property type="project" value="TreeGrafter"/>
</dbReference>
<dbReference type="InterPro" id="IPR031589">
    <property type="entry name" value="SHLD2_C"/>
</dbReference>
<dbReference type="PANTHER" id="PTHR14495:SF2">
    <property type="entry name" value="SHIELDIN COMPLEX SUBUNIT 2"/>
    <property type="match status" value="1"/>
</dbReference>